<sequence>MKLVGCSFEIRYRTGSENKAIDALSRILIEAELSVITVPSLLDIKVNKIQALSLPGLLQPLSIPNRIWEDISMNFVKGLPHSKGFDTILVVMDRLASMLISSPWVTHSRPKQSLWRSLRRYPTKEKHDIPSPDGWANRALKRHLQHVQEQMKKFVDVHRRDVVFDIGDWVYLKLQPCRQHLVAKKRCEKLSPRYFGPYMVLGRVGEVAYLLDLSETAKIHLVFHVSQLKKANEAERVWKYLVQWKDQPNHEATWESYAMLRHQFPNFHLEDKVALLHGGIAKPSITQVDKRKGRKGNFT</sequence>
<dbReference type="InterPro" id="IPR016197">
    <property type="entry name" value="Chromo-like_dom_sf"/>
</dbReference>
<gene>
    <name evidence="3" type="ORF">E6C27_scaffold274G004900</name>
</gene>
<name>A0A5A7UXF8_CUCMM</name>
<proteinExistence type="predicted"/>
<dbReference type="InterPro" id="IPR056924">
    <property type="entry name" value="SH3_Tf2-1"/>
</dbReference>
<evidence type="ECO:0000313" key="4">
    <source>
        <dbReference type="Proteomes" id="UP000321393"/>
    </source>
</evidence>
<accession>A0A5A7UXF8</accession>
<dbReference type="STRING" id="1194695.A0A5A7UXF8"/>
<reference evidence="3 4" key="1">
    <citation type="submission" date="2019-08" db="EMBL/GenBank/DDBJ databases">
        <title>Draft genome sequences of two oriental melons (Cucumis melo L. var makuwa).</title>
        <authorList>
            <person name="Kwon S.-Y."/>
        </authorList>
    </citation>
    <scope>NUCLEOTIDE SEQUENCE [LARGE SCALE GENOMIC DNA]</scope>
    <source>
        <strain evidence="4">cv. SW 3</strain>
        <tissue evidence="3">Leaf</tissue>
    </source>
</reference>
<comment type="caution">
    <text evidence="3">The sequence shown here is derived from an EMBL/GenBank/DDBJ whole genome shotgun (WGS) entry which is preliminary data.</text>
</comment>
<dbReference type="Pfam" id="PF00385">
    <property type="entry name" value="Chromo"/>
    <property type="match status" value="1"/>
</dbReference>
<organism evidence="3 4">
    <name type="scientific">Cucumis melo var. makuwa</name>
    <name type="common">Oriental melon</name>
    <dbReference type="NCBI Taxonomy" id="1194695"/>
    <lineage>
        <taxon>Eukaryota</taxon>
        <taxon>Viridiplantae</taxon>
        <taxon>Streptophyta</taxon>
        <taxon>Embryophyta</taxon>
        <taxon>Tracheophyta</taxon>
        <taxon>Spermatophyta</taxon>
        <taxon>Magnoliopsida</taxon>
        <taxon>eudicotyledons</taxon>
        <taxon>Gunneridae</taxon>
        <taxon>Pentapetalae</taxon>
        <taxon>rosids</taxon>
        <taxon>fabids</taxon>
        <taxon>Cucurbitales</taxon>
        <taxon>Cucurbitaceae</taxon>
        <taxon>Benincaseae</taxon>
        <taxon>Cucumis</taxon>
    </lineage>
</organism>
<dbReference type="SUPFAM" id="SSF54160">
    <property type="entry name" value="Chromo domain-like"/>
    <property type="match status" value="1"/>
</dbReference>
<evidence type="ECO:0000313" key="3">
    <source>
        <dbReference type="EMBL" id="KAA0058171.1"/>
    </source>
</evidence>
<dbReference type="Proteomes" id="UP000321393">
    <property type="component" value="Unassembled WGS sequence"/>
</dbReference>
<dbReference type="InterPro" id="IPR023780">
    <property type="entry name" value="Chromo_domain"/>
</dbReference>
<evidence type="ECO:0000259" key="1">
    <source>
        <dbReference type="Pfam" id="PF00385"/>
    </source>
</evidence>
<feature type="domain" description="Chromo" evidence="1">
    <location>
        <begin position="238"/>
        <end position="266"/>
    </location>
</feature>
<protein>
    <submittedName>
        <fullName evidence="3">Ty3-gypsy retrotransposon protein</fullName>
    </submittedName>
</protein>
<dbReference type="Gene3D" id="2.40.50.40">
    <property type="match status" value="1"/>
</dbReference>
<dbReference type="Pfam" id="PF24626">
    <property type="entry name" value="SH3_Tf2-1"/>
    <property type="match status" value="1"/>
</dbReference>
<evidence type="ECO:0000259" key="2">
    <source>
        <dbReference type="Pfam" id="PF24626"/>
    </source>
</evidence>
<dbReference type="EMBL" id="SSTE01006842">
    <property type="protein sequence ID" value="KAA0058171.1"/>
    <property type="molecule type" value="Genomic_DNA"/>
</dbReference>
<feature type="domain" description="Tf2-1-like SH3-like" evidence="2">
    <location>
        <begin position="167"/>
        <end position="231"/>
    </location>
</feature>
<dbReference type="PANTHER" id="PTHR46148">
    <property type="entry name" value="CHROMO DOMAIN-CONTAINING PROTEIN"/>
    <property type="match status" value="1"/>
</dbReference>
<dbReference type="AlphaFoldDB" id="A0A5A7UXF8"/>
<dbReference type="PANTHER" id="PTHR46148:SF54">
    <property type="entry name" value="RETROTRANSPOSON-LIKE PROTEIN"/>
    <property type="match status" value="1"/>
</dbReference>
<dbReference type="OrthoDB" id="5554229at2759"/>